<comment type="caution">
    <text evidence="1">The sequence shown here is derived from an EMBL/GenBank/DDBJ whole genome shotgun (WGS) entry which is preliminary data.</text>
</comment>
<dbReference type="Proteomes" id="UP000828941">
    <property type="component" value="Chromosome 9"/>
</dbReference>
<evidence type="ECO:0000313" key="2">
    <source>
        <dbReference type="Proteomes" id="UP000828941"/>
    </source>
</evidence>
<gene>
    <name evidence="1" type="ORF">L6164_022908</name>
</gene>
<name>A0ACB9MGN1_BAUVA</name>
<keyword evidence="2" id="KW-1185">Reference proteome</keyword>
<organism evidence="1 2">
    <name type="scientific">Bauhinia variegata</name>
    <name type="common">Purple orchid tree</name>
    <name type="synonym">Phanera variegata</name>
    <dbReference type="NCBI Taxonomy" id="167791"/>
    <lineage>
        <taxon>Eukaryota</taxon>
        <taxon>Viridiplantae</taxon>
        <taxon>Streptophyta</taxon>
        <taxon>Embryophyta</taxon>
        <taxon>Tracheophyta</taxon>
        <taxon>Spermatophyta</taxon>
        <taxon>Magnoliopsida</taxon>
        <taxon>eudicotyledons</taxon>
        <taxon>Gunneridae</taxon>
        <taxon>Pentapetalae</taxon>
        <taxon>rosids</taxon>
        <taxon>fabids</taxon>
        <taxon>Fabales</taxon>
        <taxon>Fabaceae</taxon>
        <taxon>Cercidoideae</taxon>
        <taxon>Cercideae</taxon>
        <taxon>Bauhiniinae</taxon>
        <taxon>Bauhinia</taxon>
    </lineage>
</organism>
<evidence type="ECO:0000313" key="1">
    <source>
        <dbReference type="EMBL" id="KAI4323290.1"/>
    </source>
</evidence>
<reference evidence="1 2" key="1">
    <citation type="journal article" date="2022" name="DNA Res.">
        <title>Chromosomal-level genome assembly of the orchid tree Bauhinia variegata (Leguminosae; Cercidoideae) supports the allotetraploid origin hypothesis of Bauhinia.</title>
        <authorList>
            <person name="Zhong Y."/>
            <person name="Chen Y."/>
            <person name="Zheng D."/>
            <person name="Pang J."/>
            <person name="Liu Y."/>
            <person name="Luo S."/>
            <person name="Meng S."/>
            <person name="Qian L."/>
            <person name="Wei D."/>
            <person name="Dai S."/>
            <person name="Zhou R."/>
        </authorList>
    </citation>
    <scope>NUCLEOTIDE SEQUENCE [LARGE SCALE GENOMIC DNA]</scope>
    <source>
        <strain evidence="1">BV-YZ2020</strain>
    </source>
</reference>
<protein>
    <submittedName>
        <fullName evidence="1">Uncharacterized protein</fullName>
    </submittedName>
</protein>
<accession>A0ACB9MGN1</accession>
<dbReference type="EMBL" id="CM039434">
    <property type="protein sequence ID" value="KAI4323290.1"/>
    <property type="molecule type" value="Genomic_DNA"/>
</dbReference>
<proteinExistence type="predicted"/>
<sequence length="598" mass="67325">MLVLHGVSSFILDFLHLAVKRFNISENKVARSWPLFLVLLAILGLLHLAEKNGAPSSNDNEDEQNEVKAEEEKEAGGQEIQQNSLDYCEGGEFSGDRTATAGGDCAYCGNLSSTRCSRCKAARYCSVQCQIGHWRAGHRDECVETEVAETQGSPVHGASKLVKKNKRKSYYPSNNGVEWNARVGEVEDGQRSDDCSAIVSSCDANGCAVCGGPTTTSCSRCKAVRYCSPKCLIEDWRWHKIHCSAGEVNPTKGDSPPHEKIIQPQNLCEDDIHSYGQLSLEYYPEGNAKTKSLVAISQEPAAKELHHTAECVRCYEDELAKSRNEIILQSDRDKWAGRTNFARERFLGLKKEYEQQLLVLKHEKELILNAEKQARNINQSLSERLYQLQIAVQASIAEKQKQEERIQILEDEWAQTKKELQEERLYSHWLAVAHEKSHETAQVFMIQVEEIKVKLQEERENVQKLSENLLEDVKSAESRAAIAEERLHDLERKIKSTNDKVPIWTDSTGRPVMACAICLTQEKDLAFGCGHMTCRDCGSKISRCPICREQITSSIRLFPGSYPLLIVLVGVGDGPWDDMRKFDDKLPARDFDNFQASQ</sequence>